<dbReference type="STRING" id="362413.RC62_1262"/>
<proteinExistence type="predicted"/>
<dbReference type="InterPro" id="IPR009959">
    <property type="entry name" value="Cyclase_SnoaL-like"/>
</dbReference>
<dbReference type="InterPro" id="IPR032710">
    <property type="entry name" value="NTF2-like_dom_sf"/>
</dbReference>
<dbReference type="RefSeq" id="WP_055096140.1">
    <property type="nucleotide sequence ID" value="NZ_JRLF01000012.1"/>
</dbReference>
<dbReference type="AlphaFoldDB" id="A0A0Q0W5C4"/>
<dbReference type="PATRIC" id="fig|362413.3.peg.1233"/>
<gene>
    <name evidence="1" type="ORF">RC62_1262</name>
</gene>
<dbReference type="GO" id="GO:0030638">
    <property type="term" value="P:polyketide metabolic process"/>
    <property type="evidence" value="ECO:0007669"/>
    <property type="project" value="InterPro"/>
</dbReference>
<dbReference type="Gene3D" id="3.10.450.50">
    <property type="match status" value="1"/>
</dbReference>
<organism evidence="1 2">
    <name type="scientific">Flavobacterium aquidurense</name>
    <dbReference type="NCBI Taxonomy" id="362413"/>
    <lineage>
        <taxon>Bacteria</taxon>
        <taxon>Pseudomonadati</taxon>
        <taxon>Bacteroidota</taxon>
        <taxon>Flavobacteriia</taxon>
        <taxon>Flavobacteriales</taxon>
        <taxon>Flavobacteriaceae</taxon>
        <taxon>Flavobacterium</taxon>
    </lineage>
</organism>
<dbReference type="SUPFAM" id="SSF54427">
    <property type="entry name" value="NTF2-like"/>
    <property type="match status" value="1"/>
</dbReference>
<evidence type="ECO:0000313" key="1">
    <source>
        <dbReference type="EMBL" id="KQB39576.1"/>
    </source>
</evidence>
<dbReference type="Proteomes" id="UP000050443">
    <property type="component" value="Unassembled WGS sequence"/>
</dbReference>
<protein>
    <submittedName>
        <fullName evidence="1">SnoaL-like polyketide cyclase family protein</fullName>
    </submittedName>
</protein>
<dbReference type="Pfam" id="PF07366">
    <property type="entry name" value="SnoaL"/>
    <property type="match status" value="1"/>
</dbReference>
<name>A0A0Q0W5C4_9FLAO</name>
<comment type="caution">
    <text evidence="1">The sequence shown here is derived from an EMBL/GenBank/DDBJ whole genome shotgun (WGS) entry which is preliminary data.</text>
</comment>
<evidence type="ECO:0000313" key="2">
    <source>
        <dbReference type="Proteomes" id="UP000050443"/>
    </source>
</evidence>
<dbReference type="EMBL" id="JRLF01000012">
    <property type="protein sequence ID" value="KQB39576.1"/>
    <property type="molecule type" value="Genomic_DNA"/>
</dbReference>
<reference evidence="1 2" key="1">
    <citation type="submission" date="2014-09" db="EMBL/GenBank/DDBJ databases">
        <title>Genome sequence of Flavobacterium aquidurense RC62.</title>
        <authorList>
            <person name="Kim J.F."/>
            <person name="Kwak M.-J."/>
        </authorList>
    </citation>
    <scope>NUCLEOTIDE SEQUENCE [LARGE SCALE GENOMIC DNA]</scope>
    <source>
        <strain evidence="1 2">RC62</strain>
    </source>
</reference>
<sequence>MTKKEIARDFLKLAANGHSHEAFRLYVGENFKHHNAYFKGDADTLMLAMEESTRTNPNKVFKIHHILEDGDLVAVHSHLKQTPVDLGFAVVHILKFKADKIVEFWDLGQPIPKEPINENGMF</sequence>
<dbReference type="OrthoDB" id="9812089at2"/>
<accession>A0A0Q0W5C4</accession>